<dbReference type="RefSeq" id="WP_002991910.1">
    <property type="nucleotide sequence ID" value="NZ_CP068108.1"/>
</dbReference>
<dbReference type="PROSITE" id="PS51007">
    <property type="entry name" value="CYTC"/>
    <property type="match status" value="2"/>
</dbReference>
<dbReference type="Pfam" id="PF00034">
    <property type="entry name" value="Cytochrom_C"/>
    <property type="match status" value="1"/>
</dbReference>
<sequence>MEIFNNHKKLYLLASVLFVLLTLFVALVPALDNQAKIQPLPDAIPLSDAAVRGKQVFIANGCVACHSQQVRNVEMDRKWGGRPSMSADYAGNKRIDVWTNTATLMGTERTGPDLTDIGTRQPSIDWHLVHLYNPRIVIKESIMPAYPFLFDYKQNPTDTDVVVAVPEGRMKPGKGHVVASQEALDLVAYLQELKQAKLPEATVAPEFLYPLKEATATTTTGGTQVVDTGVDGKNLYMTNCATCHQANGEGLAGAFPPLKNSPIVMSDNLQLFVDIILNGYDARGEYGVMPAVGTNLNWTANEVTAIVNYERNNWGNQAPQVSVEEVQQIMDYINQIKEKK</sequence>
<dbReference type="Proteomes" id="UP000596202">
    <property type="component" value="Chromosome"/>
</dbReference>
<feature type="domain" description="Cytochrome c" evidence="5">
    <location>
        <begin position="227"/>
        <end position="337"/>
    </location>
</feature>
<gene>
    <name evidence="6" type="ORF">I6I88_06610</name>
</gene>
<reference evidence="6 7" key="1">
    <citation type="submission" date="2021-01" db="EMBL/GenBank/DDBJ databases">
        <title>FDA dAtabase for Regulatory Grade micrObial Sequences (FDA-ARGOS): Supporting development and validation of Infectious Disease Dx tests.</title>
        <authorList>
            <person name="Sproer C."/>
            <person name="Gronow S."/>
            <person name="Severitt S."/>
            <person name="Schroder I."/>
            <person name="Tallon L."/>
            <person name="Sadzewicz L."/>
            <person name="Zhao X."/>
            <person name="Boylan J."/>
            <person name="Ott S."/>
            <person name="Bowen H."/>
            <person name="Vavikolanu K."/>
            <person name="Mehta A."/>
            <person name="Aluvathingal J."/>
            <person name="Nadendla S."/>
            <person name="Lowell S."/>
            <person name="Myers T."/>
            <person name="Yan Y."/>
            <person name="Sichtig H."/>
        </authorList>
    </citation>
    <scope>NUCLEOTIDE SEQUENCE [LARGE SCALE GENOMIC DNA]</scope>
    <source>
        <strain evidence="6 7">FDAARGOS_1131</strain>
    </source>
</reference>
<evidence type="ECO:0000256" key="4">
    <source>
        <dbReference type="PROSITE-ProRule" id="PRU00433"/>
    </source>
</evidence>
<feature type="domain" description="Cytochrome c" evidence="5">
    <location>
        <begin position="48"/>
        <end position="194"/>
    </location>
</feature>
<dbReference type="InterPro" id="IPR051459">
    <property type="entry name" value="Cytochrome_c-type_DH"/>
</dbReference>
<dbReference type="InterPro" id="IPR036909">
    <property type="entry name" value="Cyt_c-like_dom_sf"/>
</dbReference>
<dbReference type="PANTHER" id="PTHR35008:SF4">
    <property type="entry name" value="BLL4482 PROTEIN"/>
    <property type="match status" value="1"/>
</dbReference>
<dbReference type="GeneID" id="93527320"/>
<keyword evidence="3 4" id="KW-0408">Iron</keyword>
<evidence type="ECO:0000313" key="6">
    <source>
        <dbReference type="EMBL" id="QQU01412.1"/>
    </source>
</evidence>
<organism evidence="6 7">
    <name type="scientific">Myroides odoratus</name>
    <name type="common">Flavobacterium odoratum</name>
    <dbReference type="NCBI Taxonomy" id="256"/>
    <lineage>
        <taxon>Bacteria</taxon>
        <taxon>Pseudomonadati</taxon>
        <taxon>Bacteroidota</taxon>
        <taxon>Flavobacteriia</taxon>
        <taxon>Flavobacteriales</taxon>
        <taxon>Flavobacteriaceae</taxon>
        <taxon>Myroides</taxon>
    </lineage>
</organism>
<dbReference type="EMBL" id="CP068108">
    <property type="protein sequence ID" value="QQU01412.1"/>
    <property type="molecule type" value="Genomic_DNA"/>
</dbReference>
<keyword evidence="1 4" id="KW-0349">Heme</keyword>
<evidence type="ECO:0000259" key="5">
    <source>
        <dbReference type="PROSITE" id="PS51007"/>
    </source>
</evidence>
<evidence type="ECO:0000256" key="3">
    <source>
        <dbReference type="ARBA" id="ARBA00023004"/>
    </source>
</evidence>
<accession>A0A9Q7E9P5</accession>
<dbReference type="InterPro" id="IPR009056">
    <property type="entry name" value="Cyt_c-like_dom"/>
</dbReference>
<protein>
    <submittedName>
        <fullName evidence="6">Cytochrome c</fullName>
    </submittedName>
</protein>
<proteinExistence type="predicted"/>
<dbReference type="OrthoDB" id="9811395at2"/>
<evidence type="ECO:0000256" key="2">
    <source>
        <dbReference type="ARBA" id="ARBA00022723"/>
    </source>
</evidence>
<dbReference type="AlphaFoldDB" id="A0A9Q7E9P5"/>
<dbReference type="Pfam" id="PF02433">
    <property type="entry name" value="FixO"/>
    <property type="match status" value="1"/>
</dbReference>
<dbReference type="GO" id="GO:0009055">
    <property type="term" value="F:electron transfer activity"/>
    <property type="evidence" value="ECO:0007669"/>
    <property type="project" value="InterPro"/>
</dbReference>
<evidence type="ECO:0000256" key="1">
    <source>
        <dbReference type="ARBA" id="ARBA00022617"/>
    </source>
</evidence>
<dbReference type="SUPFAM" id="SSF46626">
    <property type="entry name" value="Cytochrome c"/>
    <property type="match status" value="2"/>
</dbReference>
<keyword evidence="2 4" id="KW-0479">Metal-binding</keyword>
<dbReference type="GO" id="GO:0020037">
    <property type="term" value="F:heme binding"/>
    <property type="evidence" value="ECO:0007669"/>
    <property type="project" value="InterPro"/>
</dbReference>
<dbReference type="Gene3D" id="1.10.760.10">
    <property type="entry name" value="Cytochrome c-like domain"/>
    <property type="match status" value="2"/>
</dbReference>
<dbReference type="GO" id="GO:0046872">
    <property type="term" value="F:metal ion binding"/>
    <property type="evidence" value="ECO:0007669"/>
    <property type="project" value="UniProtKB-KW"/>
</dbReference>
<evidence type="ECO:0000313" key="7">
    <source>
        <dbReference type="Proteomes" id="UP000596202"/>
    </source>
</evidence>
<dbReference type="InterPro" id="IPR003468">
    <property type="entry name" value="Cyt_c_oxidase_monohaem-su/FixO"/>
</dbReference>
<name>A0A9Q7E9P5_MYROD</name>
<dbReference type="PANTHER" id="PTHR35008">
    <property type="entry name" value="BLL4482 PROTEIN-RELATED"/>
    <property type="match status" value="1"/>
</dbReference>